<dbReference type="EMBL" id="JBHRYQ010000001">
    <property type="protein sequence ID" value="MFC3811727.1"/>
    <property type="molecule type" value="Genomic_DNA"/>
</dbReference>
<feature type="binding site" evidence="8">
    <location>
        <begin position="115"/>
        <end position="117"/>
    </location>
    <ligand>
        <name>substrate</name>
    </ligand>
</feature>
<dbReference type="NCBIfam" id="TIGR01035">
    <property type="entry name" value="hemA"/>
    <property type="match status" value="1"/>
</dbReference>
<evidence type="ECO:0000256" key="7">
    <source>
        <dbReference type="ARBA" id="ARBA00047464"/>
    </source>
</evidence>
<feature type="binding site" evidence="8">
    <location>
        <begin position="51"/>
        <end position="54"/>
    </location>
    <ligand>
        <name>substrate</name>
    </ligand>
</feature>
<comment type="caution">
    <text evidence="8">Lacks conserved residue(s) required for the propagation of feature annotation.</text>
</comment>
<gene>
    <name evidence="8 13" type="primary">hemA</name>
    <name evidence="13" type="ORF">ACFOOI_13775</name>
</gene>
<dbReference type="Pfam" id="PF01488">
    <property type="entry name" value="Shikimate_DH"/>
    <property type="match status" value="1"/>
</dbReference>
<dbReference type="HAMAP" id="MF_00087">
    <property type="entry name" value="Glu_tRNA_reductase"/>
    <property type="match status" value="1"/>
</dbReference>
<dbReference type="Gene3D" id="3.40.50.720">
    <property type="entry name" value="NAD(P)-binding Rossmann-like Domain"/>
    <property type="match status" value="1"/>
</dbReference>
<proteinExistence type="inferred from homology"/>
<dbReference type="Pfam" id="PF00745">
    <property type="entry name" value="GlutR_dimer"/>
    <property type="match status" value="1"/>
</dbReference>
<dbReference type="InterPro" id="IPR006151">
    <property type="entry name" value="Shikm_DH/Glu-tRNA_Rdtase"/>
</dbReference>
<keyword evidence="14" id="KW-1185">Reference proteome</keyword>
<feature type="binding site" evidence="8">
    <location>
        <position position="121"/>
    </location>
    <ligand>
        <name>substrate</name>
    </ligand>
</feature>
<dbReference type="InterPro" id="IPR000343">
    <property type="entry name" value="4pyrrol_synth_GluRdtase"/>
</dbReference>
<comment type="caution">
    <text evidence="13">The sequence shown here is derived from an EMBL/GenBank/DDBJ whole genome shotgun (WGS) entry which is preliminary data.</text>
</comment>
<evidence type="ECO:0000259" key="11">
    <source>
        <dbReference type="Pfam" id="PF01488"/>
    </source>
</evidence>
<dbReference type="PANTHER" id="PTHR43013:SF1">
    <property type="entry name" value="GLUTAMYL-TRNA REDUCTASE"/>
    <property type="match status" value="1"/>
</dbReference>
<dbReference type="EC" id="1.2.1.70" evidence="3 8"/>
<name>A0ABV7YY20_9BACT</name>
<evidence type="ECO:0000256" key="1">
    <source>
        <dbReference type="ARBA" id="ARBA00005059"/>
    </source>
</evidence>
<dbReference type="RefSeq" id="WP_379838568.1">
    <property type="nucleotide sequence ID" value="NZ_JBHRYQ010000001.1"/>
</dbReference>
<sequence>MAESLKVISLTYKRAPLEVREQIALDENETKAFYLRLKDVLGLQECLVLSTCNRTEIYYRSEENCSDTLVQLLVSFKGLSSDTLMPYFEFIDTEAEATQYLFEVAMGLQSQVVGDLQIPNQIKNAYQYAADMQMAGPFLHRLLHAVFFANKRVVQETSFRDGAASTSYATVDLMESFLQMIKNPKILVLGLGEIGQDIAKTLFEKGHEGITVCNRTLEKAQELAPQYGADILPFEELAAKLGKYDVVISSVRSESYTINASQIAGTKAGVSYFFDLSVPRSINPEVETLPGVVLYGLDEIQNRANEALKKRMEAIPQVKSIIAEMVSEIENWSRELMVSPTIQKLKSALEQIRKDEMARFVKGMSEAEAEKVDKLTASMMQKIIKLPVLQLKAACKRGEADTLIDVLNDLFDLEKVNI</sequence>
<dbReference type="Pfam" id="PF05201">
    <property type="entry name" value="GlutR_N"/>
    <property type="match status" value="1"/>
</dbReference>
<dbReference type="InterPro" id="IPR015896">
    <property type="entry name" value="4pyrrol_synth_GluRdtase_dimer"/>
</dbReference>
<dbReference type="Proteomes" id="UP001595616">
    <property type="component" value="Unassembled WGS sequence"/>
</dbReference>
<feature type="domain" description="Quinate/shikimate 5-dehydrogenase/glutamyl-tRNA reductase" evidence="11">
    <location>
        <begin position="173"/>
        <end position="302"/>
    </location>
</feature>
<evidence type="ECO:0000313" key="13">
    <source>
        <dbReference type="EMBL" id="MFC3811727.1"/>
    </source>
</evidence>
<evidence type="ECO:0000256" key="6">
    <source>
        <dbReference type="ARBA" id="ARBA00023244"/>
    </source>
</evidence>
<dbReference type="InterPro" id="IPR015895">
    <property type="entry name" value="4pyrrol_synth_GluRdtase_N"/>
</dbReference>
<dbReference type="SUPFAM" id="SSF69742">
    <property type="entry name" value="Glutamyl tRNA-reductase catalytic, N-terminal domain"/>
    <property type="match status" value="1"/>
</dbReference>
<dbReference type="SUPFAM" id="SSF51735">
    <property type="entry name" value="NAD(P)-binding Rossmann-fold domains"/>
    <property type="match status" value="1"/>
</dbReference>
<protein>
    <recommendedName>
        <fullName evidence="3 8">Glutamyl-tRNA reductase</fullName>
        <shortName evidence="8">GluTR</shortName>
        <ecNumber evidence="3 8">1.2.1.70</ecNumber>
    </recommendedName>
</protein>
<comment type="subunit">
    <text evidence="8">Homodimer.</text>
</comment>
<evidence type="ECO:0000256" key="3">
    <source>
        <dbReference type="ARBA" id="ARBA00012970"/>
    </source>
</evidence>
<keyword evidence="4 8" id="KW-0521">NADP</keyword>
<comment type="function">
    <text evidence="8">Catalyzes the NADPH-dependent reduction of glutamyl-tRNA(Glu) to glutamate 1-semialdehyde (GSA).</text>
</comment>
<keyword evidence="6 8" id="KW-0627">Porphyrin biosynthesis</keyword>
<dbReference type="GO" id="GO:0008883">
    <property type="term" value="F:glutamyl-tRNA reductase activity"/>
    <property type="evidence" value="ECO:0007669"/>
    <property type="project" value="UniProtKB-EC"/>
</dbReference>
<feature type="binding site" evidence="8">
    <location>
        <begin position="190"/>
        <end position="195"/>
    </location>
    <ligand>
        <name>NADP(+)</name>
        <dbReference type="ChEBI" id="CHEBI:58349"/>
    </ligand>
</feature>
<evidence type="ECO:0000256" key="8">
    <source>
        <dbReference type="HAMAP-Rule" id="MF_00087"/>
    </source>
</evidence>
<evidence type="ECO:0000259" key="12">
    <source>
        <dbReference type="Pfam" id="PF05201"/>
    </source>
</evidence>
<dbReference type="Gene3D" id="3.30.460.30">
    <property type="entry name" value="Glutamyl-tRNA reductase, N-terminal domain"/>
    <property type="match status" value="1"/>
</dbReference>
<feature type="binding site" evidence="8">
    <location>
        <position position="110"/>
    </location>
    <ligand>
        <name>substrate</name>
    </ligand>
</feature>
<evidence type="ECO:0000259" key="10">
    <source>
        <dbReference type="Pfam" id="PF00745"/>
    </source>
</evidence>
<feature type="active site" description="Nucleophile" evidence="8">
    <location>
        <position position="52"/>
    </location>
</feature>
<dbReference type="InterPro" id="IPR036291">
    <property type="entry name" value="NAD(P)-bd_dom_sf"/>
</dbReference>
<comment type="pathway">
    <text evidence="1 8 9">Porphyrin-containing compound metabolism; protoporphyrin-IX biosynthesis; 5-aminolevulinate from L-glutamyl-tRNA(Glu): step 1/2.</text>
</comment>
<evidence type="ECO:0000256" key="9">
    <source>
        <dbReference type="RuleBase" id="RU000584"/>
    </source>
</evidence>
<dbReference type="PANTHER" id="PTHR43013">
    <property type="entry name" value="GLUTAMYL-TRNA REDUCTASE"/>
    <property type="match status" value="1"/>
</dbReference>
<evidence type="ECO:0000256" key="2">
    <source>
        <dbReference type="ARBA" id="ARBA00005916"/>
    </source>
</evidence>
<keyword evidence="5 8" id="KW-0560">Oxidoreductase</keyword>
<comment type="similarity">
    <text evidence="2 8 9">Belongs to the glutamyl-tRNA reductase family.</text>
</comment>
<reference evidence="14" key="1">
    <citation type="journal article" date="2019" name="Int. J. Syst. Evol. Microbiol.">
        <title>The Global Catalogue of Microorganisms (GCM) 10K type strain sequencing project: providing services to taxonomists for standard genome sequencing and annotation.</title>
        <authorList>
            <consortium name="The Broad Institute Genomics Platform"/>
            <consortium name="The Broad Institute Genome Sequencing Center for Infectious Disease"/>
            <person name="Wu L."/>
            <person name="Ma J."/>
        </authorList>
    </citation>
    <scope>NUCLEOTIDE SEQUENCE [LARGE SCALE GENOMIC DNA]</scope>
    <source>
        <strain evidence="14">CECT 7956</strain>
    </source>
</reference>
<comment type="domain">
    <text evidence="8">Possesses an unusual extended V-shaped dimeric structure with each monomer consisting of three distinct domains arranged along a curved 'spinal' alpha-helix. The N-terminal catalytic domain specifically recognizes the glutamate moiety of the substrate. The second domain is the NADPH-binding domain, and the third C-terminal domain is responsible for dimerization.</text>
</comment>
<dbReference type="CDD" id="cd05213">
    <property type="entry name" value="NAD_bind_Glutamyl_tRNA_reduct"/>
    <property type="match status" value="1"/>
</dbReference>
<evidence type="ECO:0000256" key="4">
    <source>
        <dbReference type="ARBA" id="ARBA00022857"/>
    </source>
</evidence>
<feature type="domain" description="Tetrapyrrole biosynthesis glutamyl-tRNA reductase dimerisation" evidence="10">
    <location>
        <begin position="317"/>
        <end position="413"/>
    </location>
</feature>
<dbReference type="PIRSF" id="PIRSF000445">
    <property type="entry name" value="4pyrrol_synth_GluRdtase"/>
    <property type="match status" value="1"/>
</dbReference>
<dbReference type="SUPFAM" id="SSF69075">
    <property type="entry name" value="Glutamyl tRNA-reductase dimerization domain"/>
    <property type="match status" value="1"/>
</dbReference>
<accession>A0ABV7YY20</accession>
<organism evidence="13 14">
    <name type="scientific">Lacihabitans lacunae</name>
    <dbReference type="NCBI Taxonomy" id="1028214"/>
    <lineage>
        <taxon>Bacteria</taxon>
        <taxon>Pseudomonadati</taxon>
        <taxon>Bacteroidota</taxon>
        <taxon>Cytophagia</taxon>
        <taxon>Cytophagales</taxon>
        <taxon>Leadbetterellaceae</taxon>
        <taxon>Lacihabitans</taxon>
    </lineage>
</organism>
<feature type="domain" description="Glutamyl-tRNA reductase N-terminal" evidence="12">
    <location>
        <begin position="8"/>
        <end position="157"/>
    </location>
</feature>
<comment type="catalytic activity">
    <reaction evidence="7 8 9">
        <text>(S)-4-amino-5-oxopentanoate + tRNA(Glu) + NADP(+) = L-glutamyl-tRNA(Glu) + NADPH + H(+)</text>
        <dbReference type="Rhea" id="RHEA:12344"/>
        <dbReference type="Rhea" id="RHEA-COMP:9663"/>
        <dbReference type="Rhea" id="RHEA-COMP:9680"/>
        <dbReference type="ChEBI" id="CHEBI:15378"/>
        <dbReference type="ChEBI" id="CHEBI:57501"/>
        <dbReference type="ChEBI" id="CHEBI:57783"/>
        <dbReference type="ChEBI" id="CHEBI:58349"/>
        <dbReference type="ChEBI" id="CHEBI:78442"/>
        <dbReference type="ChEBI" id="CHEBI:78520"/>
        <dbReference type="EC" id="1.2.1.70"/>
    </reaction>
</comment>
<comment type="miscellaneous">
    <text evidence="8">During catalysis, the active site Cys acts as a nucleophile attacking the alpha-carbonyl group of tRNA-bound glutamate with the formation of a thioester intermediate between enzyme and glutamate, and the concomitant release of tRNA(Glu). The thioester intermediate is finally reduced by direct hydride transfer from NADPH, to form the product GSA.</text>
</comment>
<evidence type="ECO:0000313" key="14">
    <source>
        <dbReference type="Proteomes" id="UP001595616"/>
    </source>
</evidence>
<dbReference type="InterPro" id="IPR036453">
    <property type="entry name" value="GluRdtase_dimer_dom_sf"/>
</dbReference>
<evidence type="ECO:0000256" key="5">
    <source>
        <dbReference type="ARBA" id="ARBA00023002"/>
    </source>
</evidence>
<dbReference type="InterPro" id="IPR036343">
    <property type="entry name" value="GluRdtase_N_sf"/>
</dbReference>